<name>A0A0W0H3A3_PSEFL</name>
<dbReference type="AlphaFoldDB" id="A0A0W0H3A3"/>
<accession>A0A0W0H3A3</accession>
<dbReference type="EMBL" id="LKEF01000085">
    <property type="protein sequence ID" value="KTB55309.1"/>
    <property type="molecule type" value="Genomic_DNA"/>
</dbReference>
<evidence type="ECO:0000313" key="2">
    <source>
        <dbReference type="Proteomes" id="UP000054197"/>
    </source>
</evidence>
<comment type="caution">
    <text evidence="1">The sequence shown here is derived from an EMBL/GenBank/DDBJ whole genome shotgun (WGS) entry which is preliminary data.</text>
</comment>
<dbReference type="RefSeq" id="WP_058422720.1">
    <property type="nucleotide sequence ID" value="NZ_LKEF01000085.1"/>
</dbReference>
<dbReference type="Proteomes" id="UP000054197">
    <property type="component" value="Unassembled WGS sequence"/>
</dbReference>
<proteinExistence type="predicted"/>
<evidence type="ECO:0000313" key="1">
    <source>
        <dbReference type="EMBL" id="KTB55309.1"/>
    </source>
</evidence>
<gene>
    <name evidence="1" type="ORF">AO063_26820</name>
</gene>
<sequence length="93" mass="9796">MADFPLAGTCNMARKQFAHHEAVSALVREEEGGYSAAVAVKALDGMGAPQFHKILAGQTFKTASDADDAATLQLECLVDVDEEGQLTWATAAN</sequence>
<reference evidence="1 2" key="1">
    <citation type="submission" date="2015-09" db="EMBL/GenBank/DDBJ databases">
        <title>Genome sequence of ICMP 11288.</title>
        <authorList>
            <person name="Visnovsky S."/>
            <person name="Lu A."/>
            <person name="Panda P."/>
            <person name="Pitman A."/>
        </authorList>
    </citation>
    <scope>NUCLEOTIDE SEQUENCE [LARGE SCALE GENOMIC DNA]</scope>
    <source>
        <strain evidence="1 2">ICMP 11288</strain>
    </source>
</reference>
<organism evidence="1 2">
    <name type="scientific">Pseudomonas fluorescens ICMP 11288</name>
    <dbReference type="NCBI Taxonomy" id="1198309"/>
    <lineage>
        <taxon>Bacteria</taxon>
        <taxon>Pseudomonadati</taxon>
        <taxon>Pseudomonadota</taxon>
        <taxon>Gammaproteobacteria</taxon>
        <taxon>Pseudomonadales</taxon>
        <taxon>Pseudomonadaceae</taxon>
        <taxon>Pseudomonas</taxon>
    </lineage>
</organism>
<protein>
    <submittedName>
        <fullName evidence="1">Uncharacterized protein</fullName>
    </submittedName>
</protein>